<evidence type="ECO:0000313" key="3">
    <source>
        <dbReference type="Proteomes" id="UP000325315"/>
    </source>
</evidence>
<dbReference type="Proteomes" id="UP000325315">
    <property type="component" value="Unassembled WGS sequence"/>
</dbReference>
<reference evidence="3" key="1">
    <citation type="journal article" date="2019" name="Plant Biotechnol. J.">
        <title>Genome sequencing of the Australian wild diploid species Gossypium australe highlights disease resistance and delayed gland morphogenesis.</title>
        <authorList>
            <person name="Cai Y."/>
            <person name="Cai X."/>
            <person name="Wang Q."/>
            <person name="Wang P."/>
            <person name="Zhang Y."/>
            <person name="Cai C."/>
            <person name="Xu Y."/>
            <person name="Wang K."/>
            <person name="Zhou Z."/>
            <person name="Wang C."/>
            <person name="Geng S."/>
            <person name="Li B."/>
            <person name="Dong Q."/>
            <person name="Hou Y."/>
            <person name="Wang H."/>
            <person name="Ai P."/>
            <person name="Liu Z."/>
            <person name="Yi F."/>
            <person name="Sun M."/>
            <person name="An G."/>
            <person name="Cheng J."/>
            <person name="Zhang Y."/>
            <person name="Shi Q."/>
            <person name="Xie Y."/>
            <person name="Shi X."/>
            <person name="Chang Y."/>
            <person name="Huang F."/>
            <person name="Chen Y."/>
            <person name="Hong S."/>
            <person name="Mi L."/>
            <person name="Sun Q."/>
            <person name="Zhang L."/>
            <person name="Zhou B."/>
            <person name="Peng R."/>
            <person name="Zhang X."/>
            <person name="Liu F."/>
        </authorList>
    </citation>
    <scope>NUCLEOTIDE SEQUENCE [LARGE SCALE GENOMIC DNA]</scope>
    <source>
        <strain evidence="3">cv. PA1801</strain>
    </source>
</reference>
<dbReference type="Gene3D" id="3.10.10.10">
    <property type="entry name" value="HIV Type 1 Reverse Transcriptase, subunit A, domain 1"/>
    <property type="match status" value="1"/>
</dbReference>
<feature type="transmembrane region" description="Helical" evidence="1">
    <location>
        <begin position="103"/>
        <end position="124"/>
    </location>
</feature>
<keyword evidence="3" id="KW-1185">Reference proteome</keyword>
<dbReference type="SUPFAM" id="SSF56672">
    <property type="entry name" value="DNA/RNA polymerases"/>
    <property type="match status" value="1"/>
</dbReference>
<protein>
    <submittedName>
        <fullName evidence="2">Transposon Ty3-I Gag-Pol polyprotein</fullName>
    </submittedName>
</protein>
<dbReference type="EMBL" id="SMMG02000010">
    <property type="protein sequence ID" value="KAA3457744.1"/>
    <property type="molecule type" value="Genomic_DNA"/>
</dbReference>
<dbReference type="InterPro" id="IPR043502">
    <property type="entry name" value="DNA/RNA_pol_sf"/>
</dbReference>
<comment type="caution">
    <text evidence="2">The sequence shown here is derived from an EMBL/GenBank/DDBJ whole genome shotgun (WGS) entry which is preliminary data.</text>
</comment>
<gene>
    <name evidence="2" type="ORF">EPI10_012441</name>
</gene>
<organism evidence="2 3">
    <name type="scientific">Gossypium australe</name>
    <dbReference type="NCBI Taxonomy" id="47621"/>
    <lineage>
        <taxon>Eukaryota</taxon>
        <taxon>Viridiplantae</taxon>
        <taxon>Streptophyta</taxon>
        <taxon>Embryophyta</taxon>
        <taxon>Tracheophyta</taxon>
        <taxon>Spermatophyta</taxon>
        <taxon>Magnoliopsida</taxon>
        <taxon>eudicotyledons</taxon>
        <taxon>Gunneridae</taxon>
        <taxon>Pentapetalae</taxon>
        <taxon>rosids</taxon>
        <taxon>malvids</taxon>
        <taxon>Malvales</taxon>
        <taxon>Malvaceae</taxon>
        <taxon>Malvoideae</taxon>
        <taxon>Gossypium</taxon>
    </lineage>
</organism>
<keyword evidence="1" id="KW-0812">Transmembrane</keyword>
<dbReference type="AlphaFoldDB" id="A0A5B6UMN4"/>
<keyword evidence="1" id="KW-0472">Membrane</keyword>
<evidence type="ECO:0000256" key="1">
    <source>
        <dbReference type="SAM" id="Phobius"/>
    </source>
</evidence>
<dbReference type="OrthoDB" id="10058156at2759"/>
<sequence length="130" mass="15499">MHRILLEGDAKPSRESQRGLNLAVKEMVIKEIHKLLNAGIINPISDREWKKTEIIMVRNLNNELVPMRAQNGWRMSIDFRKLNQVTRKDHFPPTFHRPNVRKVGWKILLLFSLCFFIFFIKSLLHKKKKR</sequence>
<keyword evidence="1" id="KW-1133">Transmembrane helix</keyword>
<proteinExistence type="predicted"/>
<name>A0A5B6UMN4_9ROSI</name>
<evidence type="ECO:0000313" key="2">
    <source>
        <dbReference type="EMBL" id="KAA3457744.1"/>
    </source>
</evidence>
<accession>A0A5B6UMN4</accession>